<accession>A0A2X2LU77</accession>
<dbReference type="RefSeq" id="WP_112376141.1">
    <property type="nucleotide sequence ID" value="NZ_CP069793.1"/>
</dbReference>
<sequence>MADSINQSNVGFDAVIDKKKSIIYGVILGIISFILGLVVLFVVKDLNSFWGVMSMSFIVNTGLFVIISALFAFSLRKANGGYWNFSIALKSIFMMLAISTIISTIGTQAYVNFINPTLQEKVVTHTINVTIEYMEKNNVPDEVIDSKIAELEKQVDAIGKITLGQVLKGLAITLMFQFVFALLLSALTKREKLVIKQETN</sequence>
<protein>
    <recommendedName>
        <fullName evidence="3">DUF4199 domain-containing protein</fullName>
    </recommendedName>
</protein>
<dbReference type="InterPro" id="IPR025250">
    <property type="entry name" value="DUF4199"/>
</dbReference>
<dbReference type="EMBL" id="UAUU01000011">
    <property type="protein sequence ID" value="SPZ93060.1"/>
    <property type="molecule type" value="Genomic_DNA"/>
</dbReference>
<name>A0A2X2LU77_SPHMU</name>
<reference evidence="1 2" key="1">
    <citation type="submission" date="2018-06" db="EMBL/GenBank/DDBJ databases">
        <authorList>
            <consortium name="Pathogen Informatics"/>
            <person name="Doyle S."/>
        </authorList>
    </citation>
    <scope>NUCLEOTIDE SEQUENCE [LARGE SCALE GENOMIC DNA]</scope>
    <source>
        <strain evidence="1 2">NCTC11343</strain>
    </source>
</reference>
<dbReference type="AlphaFoldDB" id="A0A2X2LU77"/>
<dbReference type="GeneID" id="97179862"/>
<evidence type="ECO:0008006" key="3">
    <source>
        <dbReference type="Google" id="ProtNLM"/>
    </source>
</evidence>
<proteinExistence type="predicted"/>
<organism evidence="1 2">
    <name type="scientific">Sphingobacterium multivorum</name>
    <dbReference type="NCBI Taxonomy" id="28454"/>
    <lineage>
        <taxon>Bacteria</taxon>
        <taxon>Pseudomonadati</taxon>
        <taxon>Bacteroidota</taxon>
        <taxon>Sphingobacteriia</taxon>
        <taxon>Sphingobacteriales</taxon>
        <taxon>Sphingobacteriaceae</taxon>
        <taxon>Sphingobacterium</taxon>
    </lineage>
</organism>
<evidence type="ECO:0000313" key="2">
    <source>
        <dbReference type="Proteomes" id="UP000251241"/>
    </source>
</evidence>
<dbReference type="Proteomes" id="UP000251241">
    <property type="component" value="Unassembled WGS sequence"/>
</dbReference>
<dbReference type="Pfam" id="PF13858">
    <property type="entry name" value="DUF4199"/>
    <property type="match status" value="1"/>
</dbReference>
<evidence type="ECO:0000313" key="1">
    <source>
        <dbReference type="EMBL" id="SPZ93060.1"/>
    </source>
</evidence>
<gene>
    <name evidence="1" type="ORF">NCTC11343_04997</name>
</gene>